<gene>
    <name evidence="8" type="ORF">P5G62_010225</name>
</gene>
<dbReference type="InterPro" id="IPR001405">
    <property type="entry name" value="UPF0758"/>
</dbReference>
<dbReference type="Proteomes" id="UP001241748">
    <property type="component" value="Unassembled WGS sequence"/>
</dbReference>
<reference evidence="8 9" key="1">
    <citation type="submission" date="2024-05" db="EMBL/GenBank/DDBJ databases">
        <authorList>
            <person name="Venkateswaran K."/>
        </authorList>
    </citation>
    <scope>NUCLEOTIDE SEQUENCE [LARGE SCALE GENOMIC DNA]</scope>
    <source>
        <strain evidence="8 9">179-C4-2-HS</strain>
    </source>
</reference>
<dbReference type="PANTHER" id="PTHR30471">
    <property type="entry name" value="DNA REPAIR PROTEIN RADC"/>
    <property type="match status" value="1"/>
</dbReference>
<keyword evidence="4" id="KW-0378">Hydrolase</keyword>
<keyword evidence="5" id="KW-0862">Zinc</keyword>
<dbReference type="PANTHER" id="PTHR30471:SF3">
    <property type="entry name" value="UPF0758 PROTEIN YEES-RELATED"/>
    <property type="match status" value="1"/>
</dbReference>
<evidence type="ECO:0000256" key="6">
    <source>
        <dbReference type="ARBA" id="ARBA00023049"/>
    </source>
</evidence>
<dbReference type="RefSeq" id="WP_306075017.1">
    <property type="nucleotide sequence ID" value="NZ_JAROBZ020000001.1"/>
</dbReference>
<evidence type="ECO:0000313" key="9">
    <source>
        <dbReference type="Proteomes" id="UP001241748"/>
    </source>
</evidence>
<evidence type="ECO:0000256" key="1">
    <source>
        <dbReference type="ARBA" id="ARBA00010243"/>
    </source>
</evidence>
<dbReference type="InterPro" id="IPR037518">
    <property type="entry name" value="MPN"/>
</dbReference>
<evidence type="ECO:0000256" key="5">
    <source>
        <dbReference type="ARBA" id="ARBA00022833"/>
    </source>
</evidence>
<proteinExistence type="inferred from homology"/>
<dbReference type="InterPro" id="IPR025657">
    <property type="entry name" value="RadC_JAB"/>
</dbReference>
<keyword evidence="9" id="KW-1185">Reference proteome</keyword>
<evidence type="ECO:0000256" key="4">
    <source>
        <dbReference type="ARBA" id="ARBA00022801"/>
    </source>
</evidence>
<comment type="similarity">
    <text evidence="1">Belongs to the UPF0758 family.</text>
</comment>
<name>A0ABV4YUF0_9BACI</name>
<evidence type="ECO:0000256" key="3">
    <source>
        <dbReference type="ARBA" id="ARBA00022723"/>
    </source>
</evidence>
<dbReference type="EMBL" id="JAROBZ020000001">
    <property type="protein sequence ID" value="MFB3167485.1"/>
    <property type="molecule type" value="Genomic_DNA"/>
</dbReference>
<keyword evidence="2" id="KW-0645">Protease</keyword>
<evidence type="ECO:0000256" key="2">
    <source>
        <dbReference type="ARBA" id="ARBA00022670"/>
    </source>
</evidence>
<dbReference type="Gene3D" id="3.40.140.10">
    <property type="entry name" value="Cytidine Deaminase, domain 2"/>
    <property type="match status" value="1"/>
</dbReference>
<keyword evidence="6" id="KW-0482">Metalloprotease</keyword>
<organism evidence="8 9">
    <name type="scientific">Neobacillus driksii</name>
    <dbReference type="NCBI Taxonomy" id="3035913"/>
    <lineage>
        <taxon>Bacteria</taxon>
        <taxon>Bacillati</taxon>
        <taxon>Bacillota</taxon>
        <taxon>Bacilli</taxon>
        <taxon>Bacillales</taxon>
        <taxon>Bacillaceae</taxon>
        <taxon>Neobacillus</taxon>
    </lineage>
</organism>
<protein>
    <submittedName>
        <fullName evidence="8">JAB domain-containing protein</fullName>
    </submittedName>
</protein>
<dbReference type="Pfam" id="PF04002">
    <property type="entry name" value="RadC"/>
    <property type="match status" value="1"/>
</dbReference>
<dbReference type="PROSITE" id="PS50249">
    <property type="entry name" value="MPN"/>
    <property type="match status" value="1"/>
</dbReference>
<comment type="caution">
    <text evidence="8">The sequence shown here is derived from an EMBL/GenBank/DDBJ whole genome shotgun (WGS) entry which is preliminary data.</text>
</comment>
<accession>A0ABV4YUF0</accession>
<sequence length="178" mass="20179">MGGAFTTEIIYEVIKINQIVREVQEELKERIYAPQQISNVIHYFIGDDDREVFLVICLSSVNNIVAVHRCHIGSLNSTTVSPRDVFKAAILNNANGIIVSHNHPSTHLYPSEEDIFVTKALMKAGKILEIPLLDHIIINSNGDYFSFKEEGFLLKDRVIRKSPRPTTVINPVFKKIHK</sequence>
<evidence type="ECO:0000259" key="7">
    <source>
        <dbReference type="PROSITE" id="PS50249"/>
    </source>
</evidence>
<evidence type="ECO:0000313" key="8">
    <source>
        <dbReference type="EMBL" id="MFB3167485.1"/>
    </source>
</evidence>
<keyword evidence="3" id="KW-0479">Metal-binding</keyword>
<dbReference type="CDD" id="cd08071">
    <property type="entry name" value="MPN_DUF2466"/>
    <property type="match status" value="1"/>
</dbReference>
<feature type="domain" description="MPN" evidence="7">
    <location>
        <begin position="30"/>
        <end position="153"/>
    </location>
</feature>